<dbReference type="InterPro" id="IPR029063">
    <property type="entry name" value="SAM-dependent_MTases_sf"/>
</dbReference>
<organism evidence="1 2">
    <name type="scientific">Cupriavidus agavae</name>
    <dbReference type="NCBI Taxonomy" id="1001822"/>
    <lineage>
        <taxon>Bacteria</taxon>
        <taxon>Pseudomonadati</taxon>
        <taxon>Pseudomonadota</taxon>
        <taxon>Betaproteobacteria</taxon>
        <taxon>Burkholderiales</taxon>
        <taxon>Burkholderiaceae</taxon>
        <taxon>Cupriavidus</taxon>
    </lineage>
</organism>
<dbReference type="OrthoDB" id="932345at2"/>
<gene>
    <name evidence="1" type="ORF">EV147_0340</name>
</gene>
<sequence length="274" mass="31172">MLAEAEKPIAFQCNICGADNTVPLGQLSREEPSCGCGSTVRMRSIIQVLTSELFGESMAIADIAPPRPDIVGIGMSCWDGYAIPLAHRIAFKNTYYHQEPRLDITDIEPEQEETLDFIVSTDVYEHVAPPVSIAFDNARRLLKPDGVFVFTVPYFSPGKKRVKTIEHFPDLHDYELQNLGSRFRMKNVTRSGDVQLFDDLVFHGGPGTTLEMRVFSEWSMLKELRRAGFDDLTIYSQPDWKYGVYWPLQHSLPVAARVSQNKRFWQMGATIRHR</sequence>
<protein>
    <submittedName>
        <fullName evidence="1">Methyltransferase family protein</fullName>
    </submittedName>
</protein>
<keyword evidence="1" id="KW-0489">Methyltransferase</keyword>
<dbReference type="CDD" id="cd02440">
    <property type="entry name" value="AdoMet_MTases"/>
    <property type="match status" value="1"/>
</dbReference>
<keyword evidence="1" id="KW-0808">Transferase</keyword>
<evidence type="ECO:0000313" key="1">
    <source>
        <dbReference type="EMBL" id="RZT41353.1"/>
    </source>
</evidence>
<dbReference type="GO" id="GO:0032259">
    <property type="term" value="P:methylation"/>
    <property type="evidence" value="ECO:0007669"/>
    <property type="project" value="UniProtKB-KW"/>
</dbReference>
<dbReference type="Pfam" id="PF13489">
    <property type="entry name" value="Methyltransf_23"/>
    <property type="match status" value="1"/>
</dbReference>
<dbReference type="Proteomes" id="UP000291078">
    <property type="component" value="Unassembled WGS sequence"/>
</dbReference>
<dbReference type="AlphaFoldDB" id="A0A4Q7S4V5"/>
<dbReference type="EMBL" id="SGXM01000001">
    <property type="protein sequence ID" value="RZT41353.1"/>
    <property type="molecule type" value="Genomic_DNA"/>
</dbReference>
<evidence type="ECO:0000313" key="2">
    <source>
        <dbReference type="Proteomes" id="UP000291078"/>
    </source>
</evidence>
<dbReference type="RefSeq" id="WP_130389399.1">
    <property type="nucleotide sequence ID" value="NZ_SGXM01000001.1"/>
</dbReference>
<accession>A0A4Q7S4V5</accession>
<reference evidence="1 2" key="1">
    <citation type="journal article" date="2015" name="Stand. Genomic Sci.">
        <title>Genomic Encyclopedia of Bacterial and Archaeal Type Strains, Phase III: the genomes of soil and plant-associated and newly described type strains.</title>
        <authorList>
            <person name="Whitman W.B."/>
            <person name="Woyke T."/>
            <person name="Klenk H.P."/>
            <person name="Zhou Y."/>
            <person name="Lilburn T.G."/>
            <person name="Beck B.J."/>
            <person name="De Vos P."/>
            <person name="Vandamme P."/>
            <person name="Eisen J.A."/>
            <person name="Garrity G."/>
            <person name="Hugenholtz P."/>
            <person name="Kyrpides N.C."/>
        </authorList>
    </citation>
    <scope>NUCLEOTIDE SEQUENCE [LARGE SCALE GENOMIC DNA]</scope>
    <source>
        <strain evidence="1 2">ASC-9842</strain>
    </source>
</reference>
<dbReference type="GO" id="GO:0008168">
    <property type="term" value="F:methyltransferase activity"/>
    <property type="evidence" value="ECO:0007669"/>
    <property type="project" value="UniProtKB-KW"/>
</dbReference>
<proteinExistence type="predicted"/>
<name>A0A4Q7S4V5_9BURK</name>
<dbReference type="Gene3D" id="3.40.50.150">
    <property type="entry name" value="Vaccinia Virus protein VP39"/>
    <property type="match status" value="1"/>
</dbReference>
<comment type="caution">
    <text evidence="1">The sequence shown here is derived from an EMBL/GenBank/DDBJ whole genome shotgun (WGS) entry which is preliminary data.</text>
</comment>
<dbReference type="SUPFAM" id="SSF53335">
    <property type="entry name" value="S-adenosyl-L-methionine-dependent methyltransferases"/>
    <property type="match status" value="1"/>
</dbReference>
<keyword evidence="2" id="KW-1185">Reference proteome</keyword>